<protein>
    <recommendedName>
        <fullName evidence="3">Methyltransferase domain-containing protein</fullName>
    </recommendedName>
</protein>
<evidence type="ECO:0000313" key="5">
    <source>
        <dbReference type="Proteomes" id="UP000293296"/>
    </source>
</evidence>
<dbReference type="EMBL" id="CP026538">
    <property type="protein sequence ID" value="QAZ69301.1"/>
    <property type="molecule type" value="Genomic_DNA"/>
</dbReference>
<dbReference type="InterPro" id="IPR041698">
    <property type="entry name" value="Methyltransf_25"/>
</dbReference>
<dbReference type="PANTHER" id="PTHR43861">
    <property type="entry name" value="TRANS-ACONITATE 2-METHYLTRANSFERASE-RELATED"/>
    <property type="match status" value="1"/>
</dbReference>
<proteinExistence type="predicted"/>
<dbReference type="SUPFAM" id="SSF53335">
    <property type="entry name" value="S-adenosyl-L-methionine-dependent methyltransferases"/>
    <property type="match status" value="1"/>
</dbReference>
<feature type="domain" description="Methyltransferase" evidence="3">
    <location>
        <begin position="47"/>
        <end position="140"/>
    </location>
</feature>
<evidence type="ECO:0000256" key="1">
    <source>
        <dbReference type="ARBA" id="ARBA00022603"/>
    </source>
</evidence>
<name>A0A4P6HPR7_9BACT</name>
<keyword evidence="1" id="KW-0489">Methyltransferase</keyword>
<dbReference type="RefSeq" id="WP_129355564.1">
    <property type="nucleotide sequence ID" value="NZ_CP026538.1"/>
</dbReference>
<dbReference type="Pfam" id="PF13649">
    <property type="entry name" value="Methyltransf_25"/>
    <property type="match status" value="1"/>
</dbReference>
<dbReference type="GO" id="GO:0008168">
    <property type="term" value="F:methyltransferase activity"/>
    <property type="evidence" value="ECO:0007669"/>
    <property type="project" value="UniProtKB-KW"/>
</dbReference>
<dbReference type="CDD" id="cd02440">
    <property type="entry name" value="AdoMet_MTases"/>
    <property type="match status" value="1"/>
</dbReference>
<evidence type="ECO:0000259" key="3">
    <source>
        <dbReference type="Pfam" id="PF13649"/>
    </source>
</evidence>
<dbReference type="GO" id="GO:0032259">
    <property type="term" value="P:methylation"/>
    <property type="evidence" value="ECO:0007669"/>
    <property type="project" value="UniProtKB-KW"/>
</dbReference>
<dbReference type="PANTHER" id="PTHR43861:SF1">
    <property type="entry name" value="TRANS-ACONITATE 2-METHYLTRANSFERASE"/>
    <property type="match status" value="1"/>
</dbReference>
<dbReference type="Gene3D" id="3.40.50.150">
    <property type="entry name" value="Vaccinia Virus protein VP39"/>
    <property type="match status" value="1"/>
</dbReference>
<dbReference type="InterPro" id="IPR029063">
    <property type="entry name" value="SAM-dependent_MTases_sf"/>
</dbReference>
<keyword evidence="2" id="KW-0808">Transferase</keyword>
<reference evidence="4 5" key="1">
    <citation type="submission" date="2018-02" db="EMBL/GenBank/DDBJ databases">
        <title>Genome sequence of Desulfovibrio carbinolicus DSM 3852.</title>
        <authorList>
            <person name="Wilbanks E."/>
            <person name="Skennerton C.T."/>
            <person name="Orphan V.J."/>
        </authorList>
    </citation>
    <scope>NUCLEOTIDE SEQUENCE [LARGE SCALE GENOMIC DNA]</scope>
    <source>
        <strain evidence="4 5">DSM 3852</strain>
    </source>
</reference>
<dbReference type="KEGG" id="dcb:C3Y92_19475"/>
<dbReference type="OrthoDB" id="5448568at2"/>
<keyword evidence="5" id="KW-1185">Reference proteome</keyword>
<dbReference type="Proteomes" id="UP000293296">
    <property type="component" value="Chromosome"/>
</dbReference>
<gene>
    <name evidence="4" type="ORF">C3Y92_19475</name>
</gene>
<sequence length="225" mass="25438">MTNAAKTPKKPLQSRFPRLWLTAQYLLAGFFYRGRAIVKHLDGRRRVLEVGCSVGIDSVHFSKRPCDYLGVDIDADAIALAAQRYRDKGHMRFLLQDVRTLSPADHAFDFILFCGSLHHMPDADAVSILNHTAGLLAPDGIMVVIDYALHDNPGWMERFILALEEGRHVREQDAFLALLTQIPDMEIAEQEIFRNPAFLLPWPIMAHKFCLKLRKRQPAGGQPAP</sequence>
<dbReference type="AlphaFoldDB" id="A0A4P6HPR7"/>
<organism evidence="4 5">
    <name type="scientific">Solidesulfovibrio carbinolicus</name>
    <dbReference type="NCBI Taxonomy" id="296842"/>
    <lineage>
        <taxon>Bacteria</taxon>
        <taxon>Pseudomonadati</taxon>
        <taxon>Thermodesulfobacteriota</taxon>
        <taxon>Desulfovibrionia</taxon>
        <taxon>Desulfovibrionales</taxon>
        <taxon>Desulfovibrionaceae</taxon>
        <taxon>Solidesulfovibrio</taxon>
    </lineage>
</organism>
<evidence type="ECO:0000256" key="2">
    <source>
        <dbReference type="ARBA" id="ARBA00022679"/>
    </source>
</evidence>
<accession>A0A4P6HPR7</accession>
<evidence type="ECO:0000313" key="4">
    <source>
        <dbReference type="EMBL" id="QAZ69301.1"/>
    </source>
</evidence>